<reference evidence="11" key="1">
    <citation type="submission" date="2021-12" db="EMBL/GenBank/DDBJ databases">
        <authorList>
            <person name="Rodrigo-Torres L."/>
            <person name="Arahal R. D."/>
            <person name="Lucena T."/>
        </authorList>
    </citation>
    <scope>NUCLEOTIDE SEQUENCE</scope>
    <source>
        <strain evidence="11">CECT 8267</strain>
    </source>
</reference>
<dbReference type="PANTHER" id="PTHR21600">
    <property type="entry name" value="MITOCHONDRIAL RNA PSEUDOURIDINE SYNTHASE"/>
    <property type="match status" value="1"/>
</dbReference>
<dbReference type="NCBIfam" id="NF008321">
    <property type="entry name" value="PRK11112.1"/>
    <property type="match status" value="1"/>
</dbReference>
<dbReference type="InterPro" id="IPR006145">
    <property type="entry name" value="PsdUridine_synth_RsuA/RluA"/>
</dbReference>
<keyword evidence="2 11" id="KW-0413">Isomerase</keyword>
<keyword evidence="1" id="KW-0819">tRNA processing</keyword>
<protein>
    <recommendedName>
        <fullName evidence="6">tRNA pseudouridine synthase C</fullName>
        <ecNumber evidence="5">5.4.99.26</ecNumber>
    </recommendedName>
    <alternativeName>
        <fullName evidence="8">tRNA pseudouridine(65) synthase</fullName>
    </alternativeName>
    <alternativeName>
        <fullName evidence="9">tRNA pseudouridylate synthase C</fullName>
    </alternativeName>
    <alternativeName>
        <fullName evidence="7">tRNA-uridine isomerase C</fullName>
    </alternativeName>
</protein>
<evidence type="ECO:0000259" key="10">
    <source>
        <dbReference type="Pfam" id="PF00849"/>
    </source>
</evidence>
<dbReference type="InterPro" id="IPR050188">
    <property type="entry name" value="RluA_PseudoU_synthase"/>
</dbReference>
<evidence type="ECO:0000256" key="5">
    <source>
        <dbReference type="ARBA" id="ARBA00038943"/>
    </source>
</evidence>
<feature type="domain" description="Pseudouridine synthase RsuA/RluA-like" evidence="10">
    <location>
        <begin position="29"/>
        <end position="188"/>
    </location>
</feature>
<sequence length="267" mass="30448">MILNSVMCDSDSNPAPAKTHLDILYLDAYYCIVNKPSGLLVHRSWIDPHATEFALQLVRDQLGQYVYPVHRLDRPTSGVLMFALSPEAARRAAALFERHDIEKTYVSIVRGYSPEAGIIDHPLREKLDKLSDRQARPDKPAQEAVTHFRRLATIELPVCVDRYPQSRYSLVEFKPKTGRKHQLRRHSKHINCPIIGDAKHGKSSHNHFFAEHLKADRLLLAAVSLTFKHPYSAETIECLAPLDATFNQLIARFSWQQSIDRRLLTPG</sequence>
<dbReference type="RefSeq" id="WP_237442869.1">
    <property type="nucleotide sequence ID" value="NZ_CAKLPX010000001.1"/>
</dbReference>
<dbReference type="SUPFAM" id="SSF55120">
    <property type="entry name" value="Pseudouridine synthase"/>
    <property type="match status" value="1"/>
</dbReference>
<dbReference type="EC" id="5.4.99.26" evidence="5"/>
<dbReference type="Proteomes" id="UP000838100">
    <property type="component" value="Unassembled WGS sequence"/>
</dbReference>
<evidence type="ECO:0000256" key="9">
    <source>
        <dbReference type="ARBA" id="ARBA00043049"/>
    </source>
</evidence>
<comment type="caution">
    <text evidence="11">The sequence shown here is derived from an EMBL/GenBank/DDBJ whole genome shotgun (WGS) entry which is preliminary data.</text>
</comment>
<comment type="catalytic activity">
    <reaction evidence="3">
        <text>uridine(65) in tRNA = pseudouridine(65) in tRNA</text>
        <dbReference type="Rhea" id="RHEA:42536"/>
        <dbReference type="Rhea" id="RHEA-COMP:10103"/>
        <dbReference type="Rhea" id="RHEA-COMP:10104"/>
        <dbReference type="ChEBI" id="CHEBI:65314"/>
        <dbReference type="ChEBI" id="CHEBI:65315"/>
        <dbReference type="EC" id="5.4.99.26"/>
    </reaction>
</comment>
<dbReference type="EMBL" id="CAKLPX010000001">
    <property type="protein sequence ID" value="CAH0990180.1"/>
    <property type="molecule type" value="Genomic_DNA"/>
</dbReference>
<gene>
    <name evidence="11" type="primary">truC</name>
    <name evidence="11" type="ORF">SIN8267_00272</name>
</gene>
<evidence type="ECO:0000256" key="2">
    <source>
        <dbReference type="ARBA" id="ARBA00023235"/>
    </source>
</evidence>
<dbReference type="GO" id="GO:0160149">
    <property type="term" value="F:tRNA pseudouridine(65) synthase activity"/>
    <property type="evidence" value="ECO:0007669"/>
    <property type="project" value="UniProtKB-EC"/>
</dbReference>
<dbReference type="PANTHER" id="PTHR21600:SF56">
    <property type="entry name" value="TRNA PSEUDOURIDINE SYNTHASE C"/>
    <property type="match status" value="1"/>
</dbReference>
<evidence type="ECO:0000256" key="4">
    <source>
        <dbReference type="ARBA" id="ARBA00037670"/>
    </source>
</evidence>
<keyword evidence="12" id="KW-1185">Reference proteome</keyword>
<dbReference type="InterPro" id="IPR006224">
    <property type="entry name" value="PsdUridine_synth_RluA-like_CS"/>
</dbReference>
<evidence type="ECO:0000256" key="3">
    <source>
        <dbReference type="ARBA" id="ARBA00036607"/>
    </source>
</evidence>
<dbReference type="InterPro" id="IPR020103">
    <property type="entry name" value="PsdUridine_synth_cat_dom_sf"/>
</dbReference>
<evidence type="ECO:0000313" key="11">
    <source>
        <dbReference type="EMBL" id="CAH0990180.1"/>
    </source>
</evidence>
<dbReference type="PROSITE" id="PS01129">
    <property type="entry name" value="PSI_RLU"/>
    <property type="match status" value="1"/>
</dbReference>
<organism evidence="11 12">
    <name type="scientific">Sinobacterium norvegicum</name>
    <dbReference type="NCBI Taxonomy" id="1641715"/>
    <lineage>
        <taxon>Bacteria</taxon>
        <taxon>Pseudomonadati</taxon>
        <taxon>Pseudomonadota</taxon>
        <taxon>Gammaproteobacteria</taxon>
        <taxon>Cellvibrionales</taxon>
        <taxon>Spongiibacteraceae</taxon>
        <taxon>Sinobacterium</taxon>
    </lineage>
</organism>
<name>A0ABN8EG79_9GAMM</name>
<evidence type="ECO:0000256" key="6">
    <source>
        <dbReference type="ARBA" id="ARBA00040675"/>
    </source>
</evidence>
<evidence type="ECO:0000256" key="8">
    <source>
        <dbReference type="ARBA" id="ARBA00041975"/>
    </source>
</evidence>
<evidence type="ECO:0000256" key="7">
    <source>
        <dbReference type="ARBA" id="ARBA00041803"/>
    </source>
</evidence>
<dbReference type="Pfam" id="PF00849">
    <property type="entry name" value="PseudoU_synth_2"/>
    <property type="match status" value="1"/>
</dbReference>
<accession>A0ABN8EG79</accession>
<comment type="function">
    <text evidence="4">Responsible for synthesis of pseudouridine from uracil-65 in transfer RNAs.</text>
</comment>
<evidence type="ECO:0000313" key="12">
    <source>
        <dbReference type="Proteomes" id="UP000838100"/>
    </source>
</evidence>
<evidence type="ECO:0000256" key="1">
    <source>
        <dbReference type="ARBA" id="ARBA00022694"/>
    </source>
</evidence>
<dbReference type="Gene3D" id="3.30.2350.10">
    <property type="entry name" value="Pseudouridine synthase"/>
    <property type="match status" value="1"/>
</dbReference>
<proteinExistence type="predicted"/>